<dbReference type="SUPFAM" id="SSF47473">
    <property type="entry name" value="EF-hand"/>
    <property type="match status" value="1"/>
</dbReference>
<dbReference type="Bgee" id="ENSOANG00000040312">
    <property type="expression patterns" value="Expressed in endometrium and 4 other cell types or tissues"/>
</dbReference>
<reference evidence="3" key="3">
    <citation type="submission" date="2025-09" db="UniProtKB">
        <authorList>
            <consortium name="Ensembl"/>
        </authorList>
    </citation>
    <scope>IDENTIFICATION</scope>
    <source>
        <strain evidence="3">Glennie</strain>
    </source>
</reference>
<dbReference type="AlphaFoldDB" id="A0A6I8P5M7"/>
<dbReference type="GO" id="GO:0071624">
    <property type="term" value="P:positive regulation of granulocyte chemotaxis"/>
    <property type="evidence" value="ECO:0000318"/>
    <property type="project" value="GO_Central"/>
</dbReference>
<name>A0A6I8P5M7_ORNAN</name>
<dbReference type="InterPro" id="IPR011992">
    <property type="entry name" value="EF-hand-dom_pair"/>
</dbReference>
<dbReference type="GO" id="GO:0005615">
    <property type="term" value="C:extracellular space"/>
    <property type="evidence" value="ECO:0000318"/>
    <property type="project" value="GO_Central"/>
</dbReference>
<evidence type="ECO:0000256" key="1">
    <source>
        <dbReference type="SAM" id="MobiDB-lite"/>
    </source>
</evidence>
<sequence length="152" mass="16429">MGQCHSANAEVSSWAWGDSGWSWTPEGGGWLDLSGGGGGYRPPRITPPRVPQDAQEFSDVERAIETLIRNFHQYSAQGGRETLTPAELRDLVVEQLPHLMPGSSNLDEKIANLGSCNGSKLEFGSFWELIGEAARSVKTEPTGRTGTGDSRN</sequence>
<evidence type="ECO:0000313" key="3">
    <source>
        <dbReference type="Ensembl" id="ENSOANP00000049340.1"/>
    </source>
</evidence>
<dbReference type="GO" id="GO:0090026">
    <property type="term" value="P:positive regulation of monocyte chemotaxis"/>
    <property type="evidence" value="ECO:0000318"/>
    <property type="project" value="GO_Central"/>
</dbReference>
<keyword evidence="4" id="KW-1185">Reference proteome</keyword>
<dbReference type="GO" id="GO:0034142">
    <property type="term" value="P:toll-like receptor 4 signaling pathway"/>
    <property type="evidence" value="ECO:0000318"/>
    <property type="project" value="GO_Central"/>
</dbReference>
<dbReference type="GO" id="GO:0042742">
    <property type="term" value="P:defense response to bacterium"/>
    <property type="evidence" value="ECO:0007669"/>
    <property type="project" value="Ensembl"/>
</dbReference>
<proteinExistence type="predicted"/>
<dbReference type="PANTHER" id="PTHR11639">
    <property type="entry name" value="S100 CALCIUM-BINDING PROTEIN"/>
    <property type="match status" value="1"/>
</dbReference>
<dbReference type="Proteomes" id="UP000002279">
    <property type="component" value="Chromosome X5"/>
</dbReference>
<dbReference type="InterPro" id="IPR013787">
    <property type="entry name" value="S100_Ca-bd_sub"/>
</dbReference>
<dbReference type="GO" id="GO:0032496">
    <property type="term" value="P:response to lipopolysaccharide"/>
    <property type="evidence" value="ECO:0000318"/>
    <property type="project" value="GO_Central"/>
</dbReference>
<accession>A0A6I8P5M7</accession>
<feature type="domain" description="S100/CaBP-9k-type calcium binding subdomain" evidence="2">
    <location>
        <begin position="60"/>
        <end position="101"/>
    </location>
</feature>
<gene>
    <name evidence="3" type="primary">S100A14</name>
</gene>
<dbReference type="PANTHER" id="PTHR11639:SF4">
    <property type="entry name" value="PROTEIN S100-A14"/>
    <property type="match status" value="1"/>
</dbReference>
<evidence type="ECO:0000313" key="4">
    <source>
        <dbReference type="Proteomes" id="UP000002279"/>
    </source>
</evidence>
<organism evidence="3 4">
    <name type="scientific">Ornithorhynchus anatinus</name>
    <name type="common">Duckbill platypus</name>
    <dbReference type="NCBI Taxonomy" id="9258"/>
    <lineage>
        <taxon>Eukaryota</taxon>
        <taxon>Metazoa</taxon>
        <taxon>Chordata</taxon>
        <taxon>Craniata</taxon>
        <taxon>Vertebrata</taxon>
        <taxon>Euteleostomi</taxon>
        <taxon>Mammalia</taxon>
        <taxon>Monotremata</taxon>
        <taxon>Ornithorhynchidae</taxon>
        <taxon>Ornithorhynchus</taxon>
    </lineage>
</organism>
<evidence type="ECO:0000259" key="2">
    <source>
        <dbReference type="SMART" id="SM01394"/>
    </source>
</evidence>
<dbReference type="OMA" id="NFHQYSA"/>
<reference evidence="3" key="2">
    <citation type="submission" date="2025-08" db="UniProtKB">
        <authorList>
            <consortium name="Ensembl"/>
        </authorList>
    </citation>
    <scope>IDENTIFICATION</scope>
    <source>
        <strain evidence="3">Glennie</strain>
    </source>
</reference>
<feature type="region of interest" description="Disordered" evidence="1">
    <location>
        <begin position="35"/>
        <end position="55"/>
    </location>
</feature>
<dbReference type="InParanoid" id="A0A6I8P5M7"/>
<dbReference type="GO" id="GO:0048471">
    <property type="term" value="C:perinuclear region of cytoplasm"/>
    <property type="evidence" value="ECO:0000318"/>
    <property type="project" value="GO_Central"/>
</dbReference>
<dbReference type="CDD" id="cd05022">
    <property type="entry name" value="S-100A13"/>
    <property type="match status" value="1"/>
</dbReference>
<dbReference type="GeneTree" id="ENSGT00940000161706"/>
<dbReference type="Ensembl" id="ENSOANT00000052996.1">
    <property type="protein sequence ID" value="ENSOANP00000049340.1"/>
    <property type="gene ID" value="ENSOANG00000040312.1"/>
</dbReference>
<dbReference type="GO" id="GO:0042379">
    <property type="term" value="F:chemokine receptor binding"/>
    <property type="evidence" value="ECO:0000318"/>
    <property type="project" value="GO_Central"/>
</dbReference>
<reference evidence="3 4" key="1">
    <citation type="journal article" date="2008" name="Nature">
        <title>Genome analysis of the platypus reveals unique signatures of evolution.</title>
        <authorList>
            <person name="Warren W.C."/>
            <person name="Hillier L.W."/>
            <person name="Marshall Graves J.A."/>
            <person name="Birney E."/>
            <person name="Ponting C.P."/>
            <person name="Grutzner F."/>
            <person name="Belov K."/>
            <person name="Miller W."/>
            <person name="Clarke L."/>
            <person name="Chinwalla A.T."/>
            <person name="Yang S.P."/>
            <person name="Heger A."/>
            <person name="Locke D.P."/>
            <person name="Miethke P."/>
            <person name="Waters P.D."/>
            <person name="Veyrunes F."/>
            <person name="Fulton L."/>
            <person name="Fulton B."/>
            <person name="Graves T."/>
            <person name="Wallis J."/>
            <person name="Puente X.S."/>
            <person name="Lopez-Otin C."/>
            <person name="Ordonez G.R."/>
            <person name="Eichler E.E."/>
            <person name="Chen L."/>
            <person name="Cheng Z."/>
            <person name="Deakin J.E."/>
            <person name="Alsop A."/>
            <person name="Thompson K."/>
            <person name="Kirby P."/>
            <person name="Papenfuss A.T."/>
            <person name="Wakefield M.J."/>
            <person name="Olender T."/>
            <person name="Lancet D."/>
            <person name="Huttley G.A."/>
            <person name="Smit A.F."/>
            <person name="Pask A."/>
            <person name="Temple-Smith P."/>
            <person name="Batzer M.A."/>
            <person name="Walker J.A."/>
            <person name="Konkel M.K."/>
            <person name="Harris R.S."/>
            <person name="Whittington C.M."/>
            <person name="Wong E.S."/>
            <person name="Gemmell N.J."/>
            <person name="Buschiazzo E."/>
            <person name="Vargas Jentzsch I.M."/>
            <person name="Merkel A."/>
            <person name="Schmitz J."/>
            <person name="Zemann A."/>
            <person name="Churakov G."/>
            <person name="Kriegs J.O."/>
            <person name="Brosius J."/>
            <person name="Murchison E.P."/>
            <person name="Sachidanandam R."/>
            <person name="Smith C."/>
            <person name="Hannon G.J."/>
            <person name="Tsend-Ayush E."/>
            <person name="McMillan D."/>
            <person name="Attenborough R."/>
            <person name="Rens W."/>
            <person name="Ferguson-Smith M."/>
            <person name="Lefevre C.M."/>
            <person name="Sharp J.A."/>
            <person name="Nicholas K.R."/>
            <person name="Ray D.A."/>
            <person name="Kube M."/>
            <person name="Reinhardt R."/>
            <person name="Pringle T.H."/>
            <person name="Taylor J."/>
            <person name="Jones R.C."/>
            <person name="Nixon B."/>
            <person name="Dacheux J.L."/>
            <person name="Niwa H."/>
            <person name="Sekita Y."/>
            <person name="Huang X."/>
            <person name="Stark A."/>
            <person name="Kheradpour P."/>
            <person name="Kellis M."/>
            <person name="Flicek P."/>
            <person name="Chen Y."/>
            <person name="Webber C."/>
            <person name="Hardison R."/>
            <person name="Nelson J."/>
            <person name="Hallsworth-Pepin K."/>
            <person name="Delehaunty K."/>
            <person name="Markovic C."/>
            <person name="Minx P."/>
            <person name="Feng Y."/>
            <person name="Kremitzki C."/>
            <person name="Mitreva M."/>
            <person name="Glasscock J."/>
            <person name="Wylie T."/>
            <person name="Wohldmann P."/>
            <person name="Thiru P."/>
            <person name="Nhan M.N."/>
            <person name="Pohl C.S."/>
            <person name="Smith S.M."/>
            <person name="Hou S."/>
            <person name="Nefedov M."/>
            <person name="de Jong P.J."/>
            <person name="Renfree M.B."/>
            <person name="Mardis E.R."/>
            <person name="Wilson R.K."/>
        </authorList>
    </citation>
    <scope>NUCLEOTIDE SEQUENCE [LARGE SCALE GENOMIC DNA]</scope>
    <source>
        <strain evidence="3 4">Glennie</strain>
    </source>
</reference>
<protein>
    <submittedName>
        <fullName evidence="3">S100 calcium binding protein A14</fullName>
    </submittedName>
</protein>
<dbReference type="GO" id="GO:0005509">
    <property type="term" value="F:calcium ion binding"/>
    <property type="evidence" value="ECO:0000318"/>
    <property type="project" value="GO_Central"/>
</dbReference>
<dbReference type="Gene3D" id="1.10.238.10">
    <property type="entry name" value="EF-hand"/>
    <property type="match status" value="1"/>
</dbReference>
<dbReference type="FunCoup" id="A0A6I8P5M7">
    <property type="interactions" value="243"/>
</dbReference>
<dbReference type="GO" id="GO:0048306">
    <property type="term" value="F:calcium-dependent protein binding"/>
    <property type="evidence" value="ECO:0000318"/>
    <property type="project" value="GO_Central"/>
</dbReference>
<dbReference type="SMART" id="SM01394">
    <property type="entry name" value="S_100"/>
    <property type="match status" value="1"/>
</dbReference>
<dbReference type="Pfam" id="PF01023">
    <property type="entry name" value="S_100"/>
    <property type="match status" value="1"/>
</dbReference>